<evidence type="ECO:0000256" key="3">
    <source>
        <dbReference type="ARBA" id="ARBA00022448"/>
    </source>
</evidence>
<feature type="transmembrane region" description="Helical" evidence="10">
    <location>
        <begin position="224"/>
        <end position="243"/>
    </location>
</feature>
<feature type="region of interest" description="Disordered" evidence="9">
    <location>
        <begin position="1"/>
        <end position="27"/>
    </location>
</feature>
<dbReference type="PANTHER" id="PTHR48022:SF75">
    <property type="entry name" value="GALACTOSE TRANSPORTER-RELATED"/>
    <property type="match status" value="1"/>
</dbReference>
<evidence type="ECO:0000256" key="2">
    <source>
        <dbReference type="ARBA" id="ARBA00010992"/>
    </source>
</evidence>
<keyword evidence="7 10" id="KW-0472">Membrane</keyword>
<dbReference type="InterPro" id="IPR005829">
    <property type="entry name" value="Sugar_transporter_CS"/>
</dbReference>
<dbReference type="RefSeq" id="XP_003678016.1">
    <property type="nucleotide sequence ID" value="XM_003677968.1"/>
</dbReference>
<feature type="transmembrane region" description="Helical" evidence="10">
    <location>
        <begin position="376"/>
        <end position="394"/>
    </location>
</feature>
<dbReference type="InterPro" id="IPR020846">
    <property type="entry name" value="MFS_dom"/>
</dbReference>
<keyword evidence="4" id="KW-0762">Sugar transport</keyword>
<feature type="compositionally biased region" description="Polar residues" evidence="9">
    <location>
        <begin position="9"/>
        <end position="18"/>
    </location>
</feature>
<dbReference type="InterPro" id="IPR036259">
    <property type="entry name" value="MFS_trans_sf"/>
</dbReference>
<name>G0VJJ0_NAUCA</name>
<dbReference type="PROSITE" id="PS00216">
    <property type="entry name" value="SUGAR_TRANSPORT_1"/>
    <property type="match status" value="1"/>
</dbReference>
<keyword evidence="13" id="KW-1185">Reference proteome</keyword>
<reference evidence="12 13" key="1">
    <citation type="journal article" date="2011" name="Proc. Natl. Acad. Sci. U.S.A.">
        <title>Evolutionary erosion of yeast sex chromosomes by mating-type switching accidents.</title>
        <authorList>
            <person name="Gordon J.L."/>
            <person name="Armisen D."/>
            <person name="Proux-Wera E."/>
            <person name="Oheigeartaigh S.S."/>
            <person name="Byrne K.P."/>
            <person name="Wolfe K.H."/>
        </authorList>
    </citation>
    <scope>NUCLEOTIDE SEQUENCE [LARGE SCALE GENOMIC DNA]</scope>
    <source>
        <strain evidence="13">ATCC 76901 / BCRC 22586 / CBS 4309 / NBRC 1992 / NRRL Y-12630</strain>
    </source>
</reference>
<evidence type="ECO:0000256" key="7">
    <source>
        <dbReference type="ARBA" id="ARBA00023136"/>
    </source>
</evidence>
<evidence type="ECO:0000256" key="4">
    <source>
        <dbReference type="ARBA" id="ARBA00022597"/>
    </source>
</evidence>
<keyword evidence="5 10" id="KW-0812">Transmembrane</keyword>
<dbReference type="SUPFAM" id="SSF103473">
    <property type="entry name" value="MFS general substrate transporter"/>
    <property type="match status" value="1"/>
</dbReference>
<evidence type="ECO:0000313" key="13">
    <source>
        <dbReference type="Proteomes" id="UP000001640"/>
    </source>
</evidence>
<dbReference type="FunFam" id="1.20.1250.20:FF:000044">
    <property type="entry name" value="Hexose transporter Hxt3p"/>
    <property type="match status" value="1"/>
</dbReference>
<dbReference type="PANTHER" id="PTHR48022">
    <property type="entry name" value="PLASTIDIC GLUCOSE TRANSPORTER 4"/>
    <property type="match status" value="1"/>
</dbReference>
<comment type="similarity">
    <text evidence="2 8">Belongs to the major facilitator superfamily. Sugar transporter (TC 2.A.1.1) family.</text>
</comment>
<dbReference type="InterPro" id="IPR050360">
    <property type="entry name" value="MFS_Sugar_Transporters"/>
</dbReference>
<dbReference type="InterPro" id="IPR003663">
    <property type="entry name" value="Sugar/inositol_transpt"/>
</dbReference>
<dbReference type="CDD" id="cd17356">
    <property type="entry name" value="MFS_HXT"/>
    <property type="match status" value="1"/>
</dbReference>
<dbReference type="HOGENOM" id="CLU_001265_30_1_1"/>
<reference key="2">
    <citation type="submission" date="2011-08" db="EMBL/GenBank/DDBJ databases">
        <title>Genome sequence of Naumovozyma castellii.</title>
        <authorList>
            <person name="Gordon J.L."/>
            <person name="Armisen D."/>
            <person name="Proux-Wera E."/>
            <person name="OhEigeartaigh S.S."/>
            <person name="Byrne K.P."/>
            <person name="Wolfe K.H."/>
        </authorList>
    </citation>
    <scope>NUCLEOTIDE SEQUENCE</scope>
    <source>
        <strain>Type strain:CBS 4309</strain>
    </source>
</reference>
<dbReference type="InterPro" id="IPR005828">
    <property type="entry name" value="MFS_sugar_transport-like"/>
</dbReference>
<dbReference type="PRINTS" id="PR00171">
    <property type="entry name" value="SUGRTRNSPORT"/>
</dbReference>
<dbReference type="eggNOG" id="KOG0254">
    <property type="taxonomic scope" value="Eukaryota"/>
</dbReference>
<evidence type="ECO:0000256" key="10">
    <source>
        <dbReference type="SAM" id="Phobius"/>
    </source>
</evidence>
<dbReference type="Pfam" id="PF00083">
    <property type="entry name" value="Sugar_tr"/>
    <property type="match status" value="1"/>
</dbReference>
<dbReference type="OrthoDB" id="5141738at2759"/>
<dbReference type="NCBIfam" id="TIGR00879">
    <property type="entry name" value="SP"/>
    <property type="match status" value="1"/>
</dbReference>
<gene>
    <name evidence="12" type="primary">NCAS0H03600</name>
    <name evidence="12" type="ordered locus">NCAS_0H03600</name>
</gene>
<dbReference type="EMBL" id="HE576759">
    <property type="protein sequence ID" value="CCC71670.1"/>
    <property type="molecule type" value="Genomic_DNA"/>
</dbReference>
<sequence length="560" mass="62420">MSDAEHEQGSQSVLSNASAKAENDNDNFKDDSVEHNGYIEMPKKSAGAYATISILCCMIGFGGFIAGWDTGTIGGFMGHPDFMRRFGQKRRDGTHYFSNSRTGLIVSIFNLGGCIGCLTLNNLAGRVGRKKALVIVVIIYMVGIVIEMASINKWYQYFIGRIISGMGVGAISIFSPMLLSEVSPKHLRGTLGSVYQLMVTFGIFLGDCTNYGTRHKHNSSQWRAPLGLSFAWALFMIAGMSFVPESPRYLLEIGKVEEAKRSVGTSNKLSADDPAVQCEVDLILANIEAERLAGSASWPELFSTKGKYVQRLLMCCVLQSLQQLTGINYFFYYGSTVFQAASLKDPYETAIVFGIVNFASTFVAFYVVDKFGRRKCLMWGAAAMVCCFVVYASVGVKRLYPEGRKHKEITSKGAGDCMIVFSCFFIFSFACTLAPICWVVVSETFPLEIKPKGMALANGSNWLWNFLISFFTPFITGAIDFYYGYVFMGCILFAYFFVFFFVPEMKGLTLEEVNELWEEGVLPWKSPDWVPSTRRDANMDMNALQHDDQPMYKKVFGFSK</sequence>
<dbReference type="GO" id="GO:0005351">
    <property type="term" value="F:carbohydrate:proton symporter activity"/>
    <property type="evidence" value="ECO:0007669"/>
    <property type="project" value="TreeGrafter"/>
</dbReference>
<feature type="transmembrane region" description="Helical" evidence="10">
    <location>
        <begin position="485"/>
        <end position="502"/>
    </location>
</feature>
<feature type="transmembrane region" description="Helical" evidence="10">
    <location>
        <begin position="351"/>
        <end position="369"/>
    </location>
</feature>
<dbReference type="InParanoid" id="G0VJJ0"/>
<feature type="transmembrane region" description="Helical" evidence="10">
    <location>
        <begin position="46"/>
        <end position="68"/>
    </location>
</feature>
<feature type="transmembrane region" description="Helical" evidence="10">
    <location>
        <begin position="462"/>
        <end position="479"/>
    </location>
</feature>
<evidence type="ECO:0000256" key="9">
    <source>
        <dbReference type="SAM" id="MobiDB-lite"/>
    </source>
</evidence>
<dbReference type="GO" id="GO:0005886">
    <property type="term" value="C:plasma membrane"/>
    <property type="evidence" value="ECO:0007669"/>
    <property type="project" value="TreeGrafter"/>
</dbReference>
<accession>G0VJJ0</accession>
<dbReference type="Proteomes" id="UP000001640">
    <property type="component" value="Chromosome 8"/>
</dbReference>
<evidence type="ECO:0000259" key="11">
    <source>
        <dbReference type="PROSITE" id="PS50850"/>
    </source>
</evidence>
<feature type="transmembrane region" description="Helical" evidence="10">
    <location>
        <begin position="312"/>
        <end position="331"/>
    </location>
</feature>
<evidence type="ECO:0000256" key="5">
    <source>
        <dbReference type="ARBA" id="ARBA00022692"/>
    </source>
</evidence>
<feature type="transmembrane region" description="Helical" evidence="10">
    <location>
        <begin position="418"/>
        <end position="441"/>
    </location>
</feature>
<dbReference type="GeneID" id="96905346"/>
<keyword evidence="6 10" id="KW-1133">Transmembrane helix</keyword>
<dbReference type="PROSITE" id="PS50850">
    <property type="entry name" value="MFS"/>
    <property type="match status" value="1"/>
</dbReference>
<dbReference type="AlphaFoldDB" id="G0VJJ0"/>
<evidence type="ECO:0000256" key="8">
    <source>
        <dbReference type="RuleBase" id="RU003346"/>
    </source>
</evidence>
<dbReference type="PROSITE" id="PS00217">
    <property type="entry name" value="SUGAR_TRANSPORT_2"/>
    <property type="match status" value="1"/>
</dbReference>
<keyword evidence="3 8" id="KW-0813">Transport</keyword>
<feature type="transmembrane region" description="Helical" evidence="10">
    <location>
        <begin position="102"/>
        <end position="120"/>
    </location>
</feature>
<protein>
    <recommendedName>
        <fullName evidence="11">Major facilitator superfamily (MFS) profile domain-containing protein</fullName>
    </recommendedName>
</protein>
<comment type="subcellular location">
    <subcellularLocation>
        <location evidence="1">Membrane</location>
        <topology evidence="1">Multi-pass membrane protein</topology>
    </subcellularLocation>
</comment>
<dbReference type="Gene3D" id="1.20.1250.20">
    <property type="entry name" value="MFS general substrate transporter like domains"/>
    <property type="match status" value="1"/>
</dbReference>
<feature type="transmembrane region" description="Helical" evidence="10">
    <location>
        <begin position="132"/>
        <end position="151"/>
    </location>
</feature>
<evidence type="ECO:0000256" key="1">
    <source>
        <dbReference type="ARBA" id="ARBA00004141"/>
    </source>
</evidence>
<feature type="domain" description="Major facilitator superfamily (MFS) profile" evidence="11">
    <location>
        <begin position="55"/>
        <end position="506"/>
    </location>
</feature>
<feature type="transmembrane region" description="Helical" evidence="10">
    <location>
        <begin position="157"/>
        <end position="179"/>
    </location>
</feature>
<feature type="transmembrane region" description="Helical" evidence="10">
    <location>
        <begin position="191"/>
        <end position="212"/>
    </location>
</feature>
<evidence type="ECO:0000313" key="12">
    <source>
        <dbReference type="EMBL" id="CCC71670.1"/>
    </source>
</evidence>
<dbReference type="KEGG" id="ncs:NCAS_0H03600"/>
<evidence type="ECO:0000256" key="6">
    <source>
        <dbReference type="ARBA" id="ARBA00022989"/>
    </source>
</evidence>
<organism evidence="12 13">
    <name type="scientific">Naumovozyma castellii</name>
    <name type="common">Yeast</name>
    <name type="synonym">Saccharomyces castellii</name>
    <dbReference type="NCBI Taxonomy" id="27288"/>
    <lineage>
        <taxon>Eukaryota</taxon>
        <taxon>Fungi</taxon>
        <taxon>Dikarya</taxon>
        <taxon>Ascomycota</taxon>
        <taxon>Saccharomycotina</taxon>
        <taxon>Saccharomycetes</taxon>
        <taxon>Saccharomycetales</taxon>
        <taxon>Saccharomycetaceae</taxon>
        <taxon>Naumovozyma</taxon>
    </lineage>
</organism>
<dbReference type="GO" id="GO:0055056">
    <property type="term" value="F:D-glucose transmembrane transporter activity"/>
    <property type="evidence" value="ECO:0007669"/>
    <property type="project" value="UniProtKB-ARBA"/>
</dbReference>
<proteinExistence type="inferred from homology"/>